<name>A0A8S9Z2Y9_9TREM</name>
<accession>A0A8S9Z2Y9</accession>
<dbReference type="EMBL" id="JTDE01000441">
    <property type="protein sequence ID" value="KAF7261242.1"/>
    <property type="molecule type" value="Genomic_DNA"/>
</dbReference>
<protein>
    <submittedName>
        <fullName evidence="2">Uncharacterized protein</fullName>
    </submittedName>
</protein>
<proteinExistence type="predicted"/>
<dbReference type="Proteomes" id="UP000822476">
    <property type="component" value="Unassembled WGS sequence"/>
</dbReference>
<evidence type="ECO:0000313" key="2">
    <source>
        <dbReference type="EMBL" id="KAF7261242.1"/>
    </source>
</evidence>
<dbReference type="AlphaFoldDB" id="A0A8S9Z2Y9"/>
<organism evidence="2 3">
    <name type="scientific">Paragonimus skrjabini miyazakii</name>
    <dbReference type="NCBI Taxonomy" id="59628"/>
    <lineage>
        <taxon>Eukaryota</taxon>
        <taxon>Metazoa</taxon>
        <taxon>Spiralia</taxon>
        <taxon>Lophotrochozoa</taxon>
        <taxon>Platyhelminthes</taxon>
        <taxon>Trematoda</taxon>
        <taxon>Digenea</taxon>
        <taxon>Plagiorchiida</taxon>
        <taxon>Troglotremata</taxon>
        <taxon>Troglotrematidae</taxon>
        <taxon>Paragonimus</taxon>
    </lineage>
</organism>
<evidence type="ECO:0000313" key="3">
    <source>
        <dbReference type="Proteomes" id="UP000822476"/>
    </source>
</evidence>
<keyword evidence="3" id="KW-1185">Reference proteome</keyword>
<reference evidence="2" key="1">
    <citation type="submission" date="2019-07" db="EMBL/GenBank/DDBJ databases">
        <title>Annotation for the trematode Paragonimus miyazaki's.</title>
        <authorList>
            <person name="Choi Y.-J."/>
        </authorList>
    </citation>
    <scope>NUCLEOTIDE SEQUENCE</scope>
    <source>
        <strain evidence="2">Japan</strain>
    </source>
</reference>
<evidence type="ECO:0000256" key="1">
    <source>
        <dbReference type="SAM" id="MobiDB-lite"/>
    </source>
</evidence>
<feature type="region of interest" description="Disordered" evidence="1">
    <location>
        <begin position="1"/>
        <end position="21"/>
    </location>
</feature>
<comment type="caution">
    <text evidence="2">The sequence shown here is derived from an EMBL/GenBank/DDBJ whole genome shotgun (WGS) entry which is preliminary data.</text>
</comment>
<gene>
    <name evidence="2" type="ORF">EG68_01445</name>
</gene>
<sequence>MKKMFSRPIMSNVEGQKNTAQRESWSVYTVMYEMKARPESGYLNTFVDVHTKVIFTVCLGFGGMDYA</sequence>